<proteinExistence type="predicted"/>
<dbReference type="Proteomes" id="UP000295411">
    <property type="component" value="Unassembled WGS sequence"/>
</dbReference>
<evidence type="ECO:0000313" key="3">
    <source>
        <dbReference type="Proteomes" id="UP000295411"/>
    </source>
</evidence>
<reference evidence="2 3" key="1">
    <citation type="submission" date="2019-03" db="EMBL/GenBank/DDBJ databases">
        <title>Arthrobacter sp. nov., an bacterium isolated from biocrust in Mu Us Desert.</title>
        <authorList>
            <person name="Lixiong L."/>
        </authorList>
    </citation>
    <scope>NUCLEOTIDE SEQUENCE [LARGE SCALE GENOMIC DNA]</scope>
    <source>
        <strain evidence="2 3">SLN-3</strain>
    </source>
</reference>
<feature type="transmembrane region" description="Helical" evidence="1">
    <location>
        <begin position="49"/>
        <end position="67"/>
    </location>
</feature>
<evidence type="ECO:0000313" key="2">
    <source>
        <dbReference type="EMBL" id="TDK23503.1"/>
    </source>
</evidence>
<organism evidence="2 3">
    <name type="scientific">Arthrobacter crusticola</name>
    <dbReference type="NCBI Taxonomy" id="2547960"/>
    <lineage>
        <taxon>Bacteria</taxon>
        <taxon>Bacillati</taxon>
        <taxon>Actinomycetota</taxon>
        <taxon>Actinomycetes</taxon>
        <taxon>Micrococcales</taxon>
        <taxon>Micrococcaceae</taxon>
        <taxon>Arthrobacter</taxon>
    </lineage>
</organism>
<keyword evidence="3" id="KW-1185">Reference proteome</keyword>
<accession>A0A4R5TRF4</accession>
<comment type="caution">
    <text evidence="2">The sequence shown here is derived from an EMBL/GenBank/DDBJ whole genome shotgun (WGS) entry which is preliminary data.</text>
</comment>
<name>A0A4R5TRF4_9MICC</name>
<keyword evidence="1" id="KW-0812">Transmembrane</keyword>
<evidence type="ECO:0000256" key="1">
    <source>
        <dbReference type="SAM" id="Phobius"/>
    </source>
</evidence>
<feature type="transmembrane region" description="Helical" evidence="1">
    <location>
        <begin position="21"/>
        <end position="43"/>
    </location>
</feature>
<keyword evidence="1" id="KW-0472">Membrane</keyword>
<dbReference type="AlphaFoldDB" id="A0A4R5TRF4"/>
<keyword evidence="1" id="KW-1133">Transmembrane helix</keyword>
<sequence>MSSTDRPSWLPPLPPPNRGRVLIILGWLLVGGSFIYIFVMSYLGGTHTLYTLVPLALGLLCLIVGLLRRNEGR</sequence>
<dbReference type="EMBL" id="SMTK01000006">
    <property type="protein sequence ID" value="TDK23503.1"/>
    <property type="molecule type" value="Genomic_DNA"/>
</dbReference>
<gene>
    <name evidence="2" type="ORF">E2F48_16050</name>
</gene>
<dbReference type="RefSeq" id="WP_133404969.1">
    <property type="nucleotide sequence ID" value="NZ_SMTK01000006.1"/>
</dbReference>
<protein>
    <submittedName>
        <fullName evidence="2">Uncharacterized protein</fullName>
    </submittedName>
</protein>